<evidence type="ECO:0000313" key="1">
    <source>
        <dbReference type="EMBL" id="THU96786.1"/>
    </source>
</evidence>
<name>A0A4S8M3P1_DENBC</name>
<feature type="non-terminal residue" evidence="1">
    <location>
        <position position="98"/>
    </location>
</feature>
<sequence>EETIVDMIQEAADDPRNTWSRIISGVIGPRTSKEYISAVSAIIRHRWESRGLRKARYFWKKAAKKNPNNVDLVTPSASDLSEFVEVLSPERQRAVEEL</sequence>
<keyword evidence="2" id="KW-1185">Reference proteome</keyword>
<evidence type="ECO:0000313" key="2">
    <source>
        <dbReference type="Proteomes" id="UP000297245"/>
    </source>
</evidence>
<dbReference type="Proteomes" id="UP000297245">
    <property type="component" value="Unassembled WGS sequence"/>
</dbReference>
<gene>
    <name evidence="1" type="ORF">K435DRAFT_614393</name>
</gene>
<proteinExistence type="predicted"/>
<feature type="non-terminal residue" evidence="1">
    <location>
        <position position="1"/>
    </location>
</feature>
<dbReference type="AlphaFoldDB" id="A0A4S8M3P1"/>
<dbReference type="EMBL" id="ML179169">
    <property type="protein sequence ID" value="THU96786.1"/>
    <property type="molecule type" value="Genomic_DNA"/>
</dbReference>
<reference evidence="1 2" key="1">
    <citation type="journal article" date="2019" name="Nat. Ecol. Evol.">
        <title>Megaphylogeny resolves global patterns of mushroom evolution.</title>
        <authorList>
            <person name="Varga T."/>
            <person name="Krizsan K."/>
            <person name="Foldi C."/>
            <person name="Dima B."/>
            <person name="Sanchez-Garcia M."/>
            <person name="Sanchez-Ramirez S."/>
            <person name="Szollosi G.J."/>
            <person name="Szarkandi J.G."/>
            <person name="Papp V."/>
            <person name="Albert L."/>
            <person name="Andreopoulos W."/>
            <person name="Angelini C."/>
            <person name="Antonin V."/>
            <person name="Barry K.W."/>
            <person name="Bougher N.L."/>
            <person name="Buchanan P."/>
            <person name="Buyck B."/>
            <person name="Bense V."/>
            <person name="Catcheside P."/>
            <person name="Chovatia M."/>
            <person name="Cooper J."/>
            <person name="Damon W."/>
            <person name="Desjardin D."/>
            <person name="Finy P."/>
            <person name="Geml J."/>
            <person name="Haridas S."/>
            <person name="Hughes K."/>
            <person name="Justo A."/>
            <person name="Karasinski D."/>
            <person name="Kautmanova I."/>
            <person name="Kiss B."/>
            <person name="Kocsube S."/>
            <person name="Kotiranta H."/>
            <person name="LaButti K.M."/>
            <person name="Lechner B.E."/>
            <person name="Liimatainen K."/>
            <person name="Lipzen A."/>
            <person name="Lukacs Z."/>
            <person name="Mihaltcheva S."/>
            <person name="Morgado L.N."/>
            <person name="Niskanen T."/>
            <person name="Noordeloos M.E."/>
            <person name="Ohm R.A."/>
            <person name="Ortiz-Santana B."/>
            <person name="Ovrebo C."/>
            <person name="Racz N."/>
            <person name="Riley R."/>
            <person name="Savchenko A."/>
            <person name="Shiryaev A."/>
            <person name="Soop K."/>
            <person name="Spirin V."/>
            <person name="Szebenyi C."/>
            <person name="Tomsovsky M."/>
            <person name="Tulloss R.E."/>
            <person name="Uehling J."/>
            <person name="Grigoriev I.V."/>
            <person name="Vagvolgyi C."/>
            <person name="Papp T."/>
            <person name="Martin F.M."/>
            <person name="Miettinen O."/>
            <person name="Hibbett D.S."/>
            <person name="Nagy L.G."/>
        </authorList>
    </citation>
    <scope>NUCLEOTIDE SEQUENCE [LARGE SCALE GENOMIC DNA]</scope>
    <source>
        <strain evidence="1 2">CBS 962.96</strain>
    </source>
</reference>
<organism evidence="1 2">
    <name type="scientific">Dendrothele bispora (strain CBS 962.96)</name>
    <dbReference type="NCBI Taxonomy" id="1314807"/>
    <lineage>
        <taxon>Eukaryota</taxon>
        <taxon>Fungi</taxon>
        <taxon>Dikarya</taxon>
        <taxon>Basidiomycota</taxon>
        <taxon>Agaricomycotina</taxon>
        <taxon>Agaricomycetes</taxon>
        <taxon>Agaricomycetidae</taxon>
        <taxon>Agaricales</taxon>
        <taxon>Agaricales incertae sedis</taxon>
        <taxon>Dendrothele</taxon>
    </lineage>
</organism>
<dbReference type="OrthoDB" id="2798624at2759"/>
<protein>
    <submittedName>
        <fullName evidence="1">Uncharacterized protein</fullName>
    </submittedName>
</protein>
<accession>A0A4S8M3P1</accession>